<gene>
    <name evidence="1" type="ORF">AVDCRST_MAG91-2288</name>
</gene>
<dbReference type="EMBL" id="CADCVX010000418">
    <property type="protein sequence ID" value="CAA9522750.1"/>
    <property type="molecule type" value="Genomic_DNA"/>
</dbReference>
<protein>
    <submittedName>
        <fullName evidence="1">Uncharacterized protein</fullName>
    </submittedName>
</protein>
<accession>A0A6J4TIB3</accession>
<proteinExistence type="predicted"/>
<name>A0A6J4TIB3_9SPHN</name>
<feature type="non-terminal residue" evidence="1">
    <location>
        <position position="117"/>
    </location>
</feature>
<reference evidence="1" key="1">
    <citation type="submission" date="2020-02" db="EMBL/GenBank/DDBJ databases">
        <authorList>
            <person name="Meier V. D."/>
        </authorList>
    </citation>
    <scope>NUCLEOTIDE SEQUENCE</scope>
    <source>
        <strain evidence="1">AVDCRST_MAG91</strain>
    </source>
</reference>
<dbReference type="AlphaFoldDB" id="A0A6J4TIB3"/>
<sequence>MQSAPTAPVALPPLQPASRLESEIRSLSTDELARWIFPAEQARQVVRVELLRGHMPRLHAASLFSAPRATQHPGVCEVRGWTVAFRVPNESSLTYQQHLDPPQQPYQYWPLVKWKVI</sequence>
<organism evidence="1">
    <name type="scientific">uncultured Sphingomonadaceae bacterium</name>
    <dbReference type="NCBI Taxonomy" id="169976"/>
    <lineage>
        <taxon>Bacteria</taxon>
        <taxon>Pseudomonadati</taxon>
        <taxon>Pseudomonadota</taxon>
        <taxon>Alphaproteobacteria</taxon>
        <taxon>Sphingomonadales</taxon>
        <taxon>Sphingomonadaceae</taxon>
        <taxon>environmental samples</taxon>
    </lineage>
</organism>
<evidence type="ECO:0000313" key="1">
    <source>
        <dbReference type="EMBL" id="CAA9522750.1"/>
    </source>
</evidence>